<dbReference type="EMBL" id="CP021558">
    <property type="protein sequence ID" value="AUE02113.1"/>
    <property type="molecule type" value="Genomic_DNA"/>
</dbReference>
<accession>A0A2K9B6X7</accession>
<dbReference type="AlphaFoldDB" id="A0A2K9B6X7"/>
<evidence type="ECO:0000256" key="1">
    <source>
        <dbReference type="SAM" id="MobiDB-lite"/>
    </source>
</evidence>
<evidence type="ECO:0000259" key="2">
    <source>
        <dbReference type="Pfam" id="PF17844"/>
    </source>
</evidence>
<name>A0A2K9B6X7_BIFBR</name>
<reference evidence="3 4" key="1">
    <citation type="submission" date="2017-05" db="EMBL/GenBank/DDBJ databases">
        <title>Comparative genomics and methylome analysis of the gut commensal Bifidobacterium breve.</title>
        <authorList>
            <person name="Bottacini F."/>
            <person name="Morrissey R."/>
            <person name="Roberts R.J."/>
            <person name="James K."/>
            <person name="van Breen J."/>
            <person name="Egan M."/>
            <person name="Lambert J."/>
            <person name="van Limpt K."/>
            <person name="Stanton C."/>
            <person name="Knol J."/>
            <person name="O' Connell Motherway M."/>
            <person name="van Sinderen D."/>
        </authorList>
    </citation>
    <scope>NUCLEOTIDE SEQUENCE [LARGE SCALE GENOMIC DNA]</scope>
    <source>
        <strain evidence="3 4">215W447a</strain>
    </source>
</reference>
<dbReference type="Pfam" id="PF17844">
    <property type="entry name" value="SCP_3"/>
    <property type="match status" value="1"/>
</dbReference>
<dbReference type="InterPro" id="IPR041629">
    <property type="entry name" value="SCP_3"/>
</dbReference>
<proteinExistence type="predicted"/>
<sequence>MAVILEKDLKRGRDALAQWRAAAREMVGISVAEVGDTGTVSTDNSYAGAGRATGNNADGRAGKTPMANGVAQSPNTDGMGRVAPQTRLAVSPTLPRPVWAMAVRYSLFLLERRAPGPGVEVRVAPWGAVKILDGPESDPHNLTPPDVIELEPDVWLRLACGITTWAEEKDAGHISAVGERDDLSDLLPL</sequence>
<organism evidence="3 4">
    <name type="scientific">Bifidobacterium breve</name>
    <dbReference type="NCBI Taxonomy" id="1685"/>
    <lineage>
        <taxon>Bacteria</taxon>
        <taxon>Bacillati</taxon>
        <taxon>Actinomycetota</taxon>
        <taxon>Actinomycetes</taxon>
        <taxon>Bifidobacteriales</taxon>
        <taxon>Bifidobacteriaceae</taxon>
        <taxon>Bifidobacterium</taxon>
    </lineage>
</organism>
<evidence type="ECO:0000313" key="3">
    <source>
        <dbReference type="EMBL" id="AUE02113.1"/>
    </source>
</evidence>
<dbReference type="Proteomes" id="UP000232491">
    <property type="component" value="Chromosome"/>
</dbReference>
<protein>
    <recommendedName>
        <fullName evidence="2">Bacterial SCP orthologue domain-containing protein</fullName>
    </recommendedName>
</protein>
<dbReference type="Gene3D" id="3.30.1050.40">
    <property type="match status" value="1"/>
</dbReference>
<feature type="region of interest" description="Disordered" evidence="1">
    <location>
        <begin position="45"/>
        <end position="81"/>
    </location>
</feature>
<feature type="domain" description="Bacterial SCP orthologue" evidence="2">
    <location>
        <begin position="96"/>
        <end position="189"/>
    </location>
</feature>
<evidence type="ECO:0000313" key="4">
    <source>
        <dbReference type="Proteomes" id="UP000232491"/>
    </source>
</evidence>
<gene>
    <name evidence="3" type="ORF">BB215W447A_0072</name>
</gene>